<dbReference type="AlphaFoldDB" id="A0A9W8CWB7"/>
<dbReference type="OrthoDB" id="5541232at2759"/>
<accession>A0A9W8CWB7</accession>
<dbReference type="EMBL" id="JANBOI010001308">
    <property type="protein sequence ID" value="KAJ1726915.1"/>
    <property type="molecule type" value="Genomic_DNA"/>
</dbReference>
<evidence type="ECO:0000313" key="2">
    <source>
        <dbReference type="EMBL" id="KAJ1726915.1"/>
    </source>
</evidence>
<proteinExistence type="predicted"/>
<feature type="non-terminal residue" evidence="2">
    <location>
        <position position="1"/>
    </location>
</feature>
<evidence type="ECO:0000313" key="3">
    <source>
        <dbReference type="Proteomes" id="UP001143981"/>
    </source>
</evidence>
<dbReference type="Proteomes" id="UP001143981">
    <property type="component" value="Unassembled WGS sequence"/>
</dbReference>
<organism evidence="2 3">
    <name type="scientific">Coemansia biformis</name>
    <dbReference type="NCBI Taxonomy" id="1286918"/>
    <lineage>
        <taxon>Eukaryota</taxon>
        <taxon>Fungi</taxon>
        <taxon>Fungi incertae sedis</taxon>
        <taxon>Zoopagomycota</taxon>
        <taxon>Kickxellomycotina</taxon>
        <taxon>Kickxellomycetes</taxon>
        <taxon>Kickxellales</taxon>
        <taxon>Kickxellaceae</taxon>
        <taxon>Coemansia</taxon>
    </lineage>
</organism>
<reference evidence="2" key="1">
    <citation type="submission" date="2022-07" db="EMBL/GenBank/DDBJ databases">
        <title>Phylogenomic reconstructions and comparative analyses of Kickxellomycotina fungi.</title>
        <authorList>
            <person name="Reynolds N.K."/>
            <person name="Stajich J.E."/>
            <person name="Barry K."/>
            <person name="Grigoriev I.V."/>
            <person name="Crous P."/>
            <person name="Smith M.E."/>
        </authorList>
    </citation>
    <scope>NUCLEOTIDE SEQUENCE</scope>
    <source>
        <strain evidence="2">BCRC 34381</strain>
    </source>
</reference>
<sequence length="63" mass="6966">DVDELAAMHHGLLARIQGGHAEQQQQPDAASSIGNRAATPDDEFSAERARRQRMSIRERLGLE</sequence>
<evidence type="ECO:0000256" key="1">
    <source>
        <dbReference type="SAM" id="MobiDB-lite"/>
    </source>
</evidence>
<name>A0A9W8CWB7_9FUNG</name>
<gene>
    <name evidence="2" type="ORF">LPJ61_004875</name>
</gene>
<comment type="caution">
    <text evidence="2">The sequence shown here is derived from an EMBL/GenBank/DDBJ whole genome shotgun (WGS) entry which is preliminary data.</text>
</comment>
<keyword evidence="3" id="KW-1185">Reference proteome</keyword>
<protein>
    <submittedName>
        <fullName evidence="2">Uncharacterized protein</fullName>
    </submittedName>
</protein>
<feature type="compositionally biased region" description="Basic and acidic residues" evidence="1">
    <location>
        <begin position="45"/>
        <end position="63"/>
    </location>
</feature>
<feature type="compositionally biased region" description="Polar residues" evidence="1">
    <location>
        <begin position="22"/>
        <end position="34"/>
    </location>
</feature>
<feature type="region of interest" description="Disordered" evidence="1">
    <location>
        <begin position="17"/>
        <end position="63"/>
    </location>
</feature>